<proteinExistence type="predicted"/>
<protein>
    <submittedName>
        <fullName evidence="2">Uncharacterized protein</fullName>
    </submittedName>
</protein>
<name>G2PYI8_9FIRM</name>
<dbReference type="Proteomes" id="UP000009257">
    <property type="component" value="Chromosome"/>
</dbReference>
<evidence type="ECO:0000313" key="2">
    <source>
        <dbReference type="EMBL" id="AEM74038.1"/>
    </source>
</evidence>
<feature type="transmembrane region" description="Helical" evidence="1">
    <location>
        <begin position="21"/>
        <end position="43"/>
    </location>
</feature>
<accession>G2PYI8</accession>
<gene>
    <name evidence="2" type="ORF">Calla_1425</name>
</gene>
<dbReference type="EMBL" id="CP003001">
    <property type="protein sequence ID" value="AEM74038.1"/>
    <property type="molecule type" value="Genomic_DNA"/>
</dbReference>
<dbReference type="HOGENOM" id="CLU_439849_0_0_9"/>
<keyword evidence="1" id="KW-0472">Membrane</keyword>
<organism evidence="2 3">
    <name type="scientific">Caldicellulosiruptor acetigenus 6A</name>
    <dbReference type="NCBI Taxonomy" id="632516"/>
    <lineage>
        <taxon>Bacteria</taxon>
        <taxon>Bacillati</taxon>
        <taxon>Bacillota</taxon>
        <taxon>Bacillota incertae sedis</taxon>
        <taxon>Caldicellulosiruptorales</taxon>
        <taxon>Caldicellulosiruptoraceae</taxon>
        <taxon>Caldicellulosiruptor</taxon>
    </lineage>
</organism>
<keyword evidence="1" id="KW-1133">Transmembrane helix</keyword>
<evidence type="ECO:0000256" key="1">
    <source>
        <dbReference type="SAM" id="Phobius"/>
    </source>
</evidence>
<evidence type="ECO:0000313" key="3">
    <source>
        <dbReference type="Proteomes" id="UP000009257"/>
    </source>
</evidence>
<reference evidence="2 3" key="1">
    <citation type="submission" date="2011-08" db="EMBL/GenBank/DDBJ databases">
        <title>Complete sequence of Caldicellulosiruptor lactoaceticus 6A.</title>
        <authorList>
            <consortium name="US DOE Joint Genome Institute"/>
            <person name="Lucas S."/>
            <person name="Han J."/>
            <person name="Lapidus A."/>
            <person name="Cheng J.-F."/>
            <person name="Goodwin L."/>
            <person name="Pitluck S."/>
            <person name="Peters L."/>
            <person name="Davenport K."/>
            <person name="Detter J.C."/>
            <person name="Han C."/>
            <person name="Tapia R."/>
            <person name="Land M."/>
            <person name="Hauser L."/>
            <person name="Kyrpides N."/>
            <person name="Ivanova N."/>
            <person name="Ovchinnikova G."/>
            <person name="Pagani I."/>
            <person name="Blumer-Schuette S.E."/>
            <person name="Kelly R.M."/>
            <person name="Woyke T."/>
        </authorList>
    </citation>
    <scope>NUCLEOTIDE SEQUENCE [LARGE SCALE GENOMIC DNA]</scope>
    <source>
        <strain evidence="2 3">6A</strain>
    </source>
</reference>
<sequence>MANKQIVKIYGKGDSSMSRKLKIVICIFTIVVFVLTSYVFALAQEDSGIIDFYTVFSKDDVNKNRVGNSVYNWSIYMPQDAYINKDPKGSYFSMSSNSYKANINVEAILNKEGYTSLDEILLYGQDLISGEYSGSKLYSLKKGKDKQGQEYIEATSVFTDSFYVFVDEEESSGTFNLIRIYLSKNKRYNYIYRLTISMDLNFYSQHKNLLYKIADSFETNFDRNNPNIKDLADNVTSWRVHKNTSYGWQIDLPPFWKSTDIYNLEYNSSTQSFAPLYTDEEMGISTQKQQQDTSSIIPSDSQQEYDEYLSVSFVTNSNISFDKWVSQEIKSIELYNKELLKVISSKSLNIGTSKAKIYDLRIRKSLNKTFVEKRLYVDSNNNKYVVRLYVTEEKYNKDKQKYERIINSFKVLPAKSRYFDAILWSGDLKPQNTMKTVKLNKAPFEMKISKDYKTNMPYYYYSYFSQIIASSIPSAQGISDIETVMLYNTPYSILTINGGINVDPAEKIIKNTMQTWVESNEYKSKAVNMNLLKYADKNLSIYKFTYFYNISNLSELAKGNPNRDFNFMNLQNRIIYMIKYNQYYYTIDLSIPVLYYNSYTVSDFENFVKSIKIDKIDFSKLNLKFVKEDLEKFKKKE</sequence>
<keyword evidence="1" id="KW-0812">Transmembrane</keyword>
<dbReference type="KEGG" id="clc:Calla_1425"/>
<dbReference type="AlphaFoldDB" id="G2PYI8"/>